<organism evidence="1 2">
    <name type="scientific">Crassostrea virginica</name>
    <name type="common">Eastern oyster</name>
    <dbReference type="NCBI Taxonomy" id="6565"/>
    <lineage>
        <taxon>Eukaryota</taxon>
        <taxon>Metazoa</taxon>
        <taxon>Spiralia</taxon>
        <taxon>Lophotrochozoa</taxon>
        <taxon>Mollusca</taxon>
        <taxon>Bivalvia</taxon>
        <taxon>Autobranchia</taxon>
        <taxon>Pteriomorphia</taxon>
        <taxon>Ostreida</taxon>
        <taxon>Ostreoidea</taxon>
        <taxon>Ostreidae</taxon>
        <taxon>Crassostrea</taxon>
    </lineage>
</organism>
<dbReference type="Proteomes" id="UP000694844">
    <property type="component" value="Chromosome 8"/>
</dbReference>
<dbReference type="InterPro" id="IPR016197">
    <property type="entry name" value="Chromo-like_dom_sf"/>
</dbReference>
<reference evidence="2" key="1">
    <citation type="submission" date="2025-08" db="UniProtKB">
        <authorList>
            <consortium name="RefSeq"/>
        </authorList>
    </citation>
    <scope>IDENTIFICATION</scope>
    <source>
        <tissue evidence="2">Whole sample</tissue>
    </source>
</reference>
<dbReference type="RefSeq" id="XP_022297526.1">
    <property type="nucleotide sequence ID" value="XM_022441818.1"/>
</dbReference>
<evidence type="ECO:0000313" key="1">
    <source>
        <dbReference type="Proteomes" id="UP000694844"/>
    </source>
</evidence>
<gene>
    <name evidence="2" type="primary">LOC111106938</name>
</gene>
<protein>
    <submittedName>
        <fullName evidence="2">Uncharacterized protein LOC111106938</fullName>
    </submittedName>
</protein>
<dbReference type="OrthoDB" id="6128849at2759"/>
<dbReference type="KEGG" id="cvn:111106938"/>
<sequence length="216" mass="24196">MVARTNLKSHPLHLNVGDYVYLSIPAVGPACKLQAKFSGPYVVHTVCSDSRVMIQDQTTEKVLSEPVHVNRLKMAYVRAPSPQPYLLGPVVTRTTVSHTLSDKHTQTDTQPDREVIPELGLHDIATEDLRRLRRKPLRYRDLDHSDPLSAEIKSMSDSGTLYKVKRVLGQRGSGNSKKYLVHFCGEPAQNSMWLPWGALNAKTQQVIKQKPPPLLS</sequence>
<dbReference type="SUPFAM" id="SSF54160">
    <property type="entry name" value="Chromo domain-like"/>
    <property type="match status" value="1"/>
</dbReference>
<dbReference type="GeneID" id="111106938"/>
<dbReference type="AlphaFoldDB" id="A0A8B8B2K6"/>
<name>A0A8B8B2K6_CRAVI</name>
<keyword evidence="1" id="KW-1185">Reference proteome</keyword>
<proteinExistence type="predicted"/>
<accession>A0A8B8B2K6</accession>
<evidence type="ECO:0000313" key="2">
    <source>
        <dbReference type="RefSeq" id="XP_022297526.1"/>
    </source>
</evidence>